<protein>
    <submittedName>
        <fullName evidence="1">Uncharacterized protein</fullName>
    </submittedName>
</protein>
<sequence>MTTPNYAIPQPLQPQHTGGSDRSYKSATSSHGGHQAPILSRRSSVINAQIDTHTIGTPAPQESRPRMHKRSLTGNYYPNGNDPAQSTWPIGDEQTWKDALAADEEKDTESVTRHVVHHVSTTLARQAFNLDDAGAYRACAFSVRDELIRRWNDTTSYHTAKAPKRAYYLSLEFLMGRSLDNAVLNLGMKDMVASAMGRLGFSFEDLIDEERDAGLGNGGLGRLAACYMDSSATLNLPVFGYGLRYDYGIFKQLIDENGKQLEAPDSWLQEGSPWEIERPDVAYKSFNAGDYEKAVAASQSAETITRVLYPNDNTYQGKELRLKQQYFWCSASLQDIVRRFKKLDLPMTSLPDFVAIQLNDTHPTIAMPELQRVLVDEEEMEFGQAWEIVCKVFSYTNHTVLPEALETWPVPLFQSLLPRHLSIIYDINSRFLQEVSKRFPGDRERIRRMSLIEESEPKRVRMALLACMSHKVNGVAELHSGLVKSVLFKDQVEFYGPDKFMNVTNGITPRRFVHQANPELSNLITQCIGTEDWLTDLSLLKKFEPFSQNPQVRKSFQAIKERNKLRLAEIVENELGIVLDPTAMFTVQAKRIHEYKRQSLNILGCIHRYLKIKQTPKAERRNICPHVAFFAGKSAPGYYIAFVFIPDYSVSIAELLMPAADVSVQISTAGTEASGTGNMKLAVSGALLLGTVDGANGKLFATGVWYVRVWLKRLAIVVEIAEEAGEEQCFLFGYLAEDVDEVRYQNQYNPSPIEKRSQACANAIQAVRSGMFGSGDYNPFLDTITEHGDYWLVSNDFDSYLEAERLCDEMFMKNHAEWIVKSMLTTSRMGKFSSDRAVAQYAEEIWNIEPEPVPEKKE</sequence>
<gene>
    <name evidence="1" type="ORF">QFC24_001020</name>
</gene>
<keyword evidence="2" id="KW-1185">Reference proteome</keyword>
<dbReference type="EMBL" id="JASBWV010000002">
    <property type="protein sequence ID" value="KAJ9127610.1"/>
    <property type="molecule type" value="Genomic_DNA"/>
</dbReference>
<dbReference type="Proteomes" id="UP001234202">
    <property type="component" value="Unassembled WGS sequence"/>
</dbReference>
<proteinExistence type="predicted"/>
<name>A0ACC2XVH4_9TREE</name>
<evidence type="ECO:0000313" key="1">
    <source>
        <dbReference type="EMBL" id="KAJ9127610.1"/>
    </source>
</evidence>
<reference evidence="1" key="1">
    <citation type="submission" date="2023-04" db="EMBL/GenBank/DDBJ databases">
        <title>Draft Genome sequencing of Naganishia species isolated from polar environments using Oxford Nanopore Technology.</title>
        <authorList>
            <person name="Leo P."/>
            <person name="Venkateswaran K."/>
        </authorList>
    </citation>
    <scope>NUCLEOTIDE SEQUENCE</scope>
    <source>
        <strain evidence="1">DBVPG 5303</strain>
    </source>
</reference>
<comment type="caution">
    <text evidence="1">The sequence shown here is derived from an EMBL/GenBank/DDBJ whole genome shotgun (WGS) entry which is preliminary data.</text>
</comment>
<accession>A0ACC2XVH4</accession>
<evidence type="ECO:0000313" key="2">
    <source>
        <dbReference type="Proteomes" id="UP001234202"/>
    </source>
</evidence>
<organism evidence="1 2">
    <name type="scientific">Naganishia onofrii</name>
    <dbReference type="NCBI Taxonomy" id="1851511"/>
    <lineage>
        <taxon>Eukaryota</taxon>
        <taxon>Fungi</taxon>
        <taxon>Dikarya</taxon>
        <taxon>Basidiomycota</taxon>
        <taxon>Agaricomycotina</taxon>
        <taxon>Tremellomycetes</taxon>
        <taxon>Filobasidiales</taxon>
        <taxon>Filobasidiaceae</taxon>
        <taxon>Naganishia</taxon>
    </lineage>
</organism>